<dbReference type="InterPro" id="IPR002778">
    <property type="entry name" value="Signal_recog_particle_SRP19"/>
</dbReference>
<dbReference type="GO" id="GO:0005786">
    <property type="term" value="C:signal recognition particle, endoplasmic reticulum targeting"/>
    <property type="evidence" value="ECO:0007669"/>
    <property type="project" value="UniProtKB-KW"/>
</dbReference>
<keyword evidence="3" id="KW-0733">Signal recognition particle</keyword>
<dbReference type="GO" id="GO:0006617">
    <property type="term" value="P:SRP-dependent cotranslational protein targeting to membrane, signal sequence recognition"/>
    <property type="evidence" value="ECO:0007669"/>
    <property type="project" value="TreeGrafter"/>
</dbReference>
<dbReference type="OMA" id="HTEICAI"/>
<keyword evidence="2" id="KW-0963">Cytoplasm</keyword>
<reference evidence="5 6" key="1">
    <citation type="journal article" date="2007" name="Proc. Natl. Acad. Sci. U.S.A.">
        <title>The tiny eukaryote Ostreococcus provides genomic insights into the paradox of plankton speciation.</title>
        <authorList>
            <person name="Palenik B."/>
            <person name="Grimwood J."/>
            <person name="Aerts A."/>
            <person name="Rouze P."/>
            <person name="Salamov A."/>
            <person name="Putnam N."/>
            <person name="Dupont C."/>
            <person name="Jorgensen R."/>
            <person name="Derelle E."/>
            <person name="Rombauts S."/>
            <person name="Zhou K."/>
            <person name="Otillar R."/>
            <person name="Merchant S.S."/>
            <person name="Podell S."/>
            <person name="Gaasterland T."/>
            <person name="Napoli C."/>
            <person name="Gendler K."/>
            <person name="Manuell A."/>
            <person name="Tai V."/>
            <person name="Vallon O."/>
            <person name="Piganeau G."/>
            <person name="Jancek S."/>
            <person name="Heijde M."/>
            <person name="Jabbari K."/>
            <person name="Bowler C."/>
            <person name="Lohr M."/>
            <person name="Robbens S."/>
            <person name="Werner G."/>
            <person name="Dubchak I."/>
            <person name="Pazour G.J."/>
            <person name="Ren Q."/>
            <person name="Paulsen I."/>
            <person name="Delwiche C."/>
            <person name="Schmutz J."/>
            <person name="Rokhsar D."/>
            <person name="Van de Peer Y."/>
            <person name="Moreau H."/>
            <person name="Grigoriev I.V."/>
        </authorList>
    </citation>
    <scope>NUCLEOTIDE SEQUENCE [LARGE SCALE GENOMIC DNA]</scope>
    <source>
        <strain evidence="5 6">CCE9901</strain>
    </source>
</reference>
<name>A4RQG0_OSTLU</name>
<dbReference type="Pfam" id="PF01922">
    <property type="entry name" value="SRP19"/>
    <property type="match status" value="1"/>
</dbReference>
<dbReference type="GeneID" id="5000058"/>
<evidence type="ECO:0000313" key="6">
    <source>
        <dbReference type="Proteomes" id="UP000001568"/>
    </source>
</evidence>
<accession>A4RQG0</accession>
<comment type="subcellular location">
    <subcellularLocation>
        <location evidence="1">Cytoplasm</location>
    </subcellularLocation>
</comment>
<keyword evidence="4" id="KW-0687">Ribonucleoprotein</keyword>
<dbReference type="KEGG" id="olu:OSTLU_10601"/>
<dbReference type="AlphaFoldDB" id="A4RQG0"/>
<evidence type="ECO:0000313" key="5">
    <source>
        <dbReference type="EMBL" id="ABO94019.1"/>
    </source>
</evidence>
<dbReference type="Gramene" id="ABO94019">
    <property type="protein sequence ID" value="ABO94019"/>
    <property type="gene ID" value="OSTLU_10601"/>
</dbReference>
<gene>
    <name evidence="5" type="ORF">OSTLU_10601</name>
</gene>
<evidence type="ECO:0000256" key="4">
    <source>
        <dbReference type="ARBA" id="ARBA00023274"/>
    </source>
</evidence>
<dbReference type="SUPFAM" id="SSF69695">
    <property type="entry name" value="SRP19"/>
    <property type="match status" value="1"/>
</dbReference>
<dbReference type="Gene3D" id="3.30.56.30">
    <property type="entry name" value="Signal recognition particle, SRP19-like subunit"/>
    <property type="match status" value="1"/>
</dbReference>
<dbReference type="OrthoDB" id="497412at2759"/>
<dbReference type="InterPro" id="IPR036521">
    <property type="entry name" value="SRP19-like_sf"/>
</dbReference>
<dbReference type="Proteomes" id="UP000001568">
    <property type="component" value="Chromosome 1"/>
</dbReference>
<dbReference type="PANTHER" id="PTHR17453:SF0">
    <property type="entry name" value="SIGNAL RECOGNITION PARTICLE 19 KDA PROTEIN"/>
    <property type="match status" value="1"/>
</dbReference>
<proteinExistence type="predicted"/>
<dbReference type="PANTHER" id="PTHR17453">
    <property type="entry name" value="SIGNAL RECOGNITION PARTICLE 19 KD PROTEIN"/>
    <property type="match status" value="1"/>
</dbReference>
<dbReference type="STRING" id="436017.A4RQG0"/>
<sequence>VVVYPPYIDAARSVAKGRRIAREDAVEHPHALEVADACERALGMRCELEDKAYSRDFWCRGRVRVEWKRDDGSFVREELNTRGKLLRAIAAAVKAHPERGENGKP</sequence>
<keyword evidence="6" id="KW-1185">Reference proteome</keyword>
<organism evidence="5 6">
    <name type="scientific">Ostreococcus lucimarinus (strain CCE9901)</name>
    <dbReference type="NCBI Taxonomy" id="436017"/>
    <lineage>
        <taxon>Eukaryota</taxon>
        <taxon>Viridiplantae</taxon>
        <taxon>Chlorophyta</taxon>
        <taxon>Mamiellophyceae</taxon>
        <taxon>Mamiellales</taxon>
        <taxon>Bathycoccaceae</taxon>
        <taxon>Ostreococcus</taxon>
    </lineage>
</organism>
<dbReference type="EMBL" id="CP000581">
    <property type="protein sequence ID" value="ABO94019.1"/>
    <property type="molecule type" value="Genomic_DNA"/>
</dbReference>
<dbReference type="GO" id="GO:0008312">
    <property type="term" value="F:7S RNA binding"/>
    <property type="evidence" value="ECO:0007669"/>
    <property type="project" value="InterPro"/>
</dbReference>
<evidence type="ECO:0000256" key="3">
    <source>
        <dbReference type="ARBA" id="ARBA00023135"/>
    </source>
</evidence>
<dbReference type="RefSeq" id="XP_001415727.1">
    <property type="nucleotide sequence ID" value="XM_001415690.1"/>
</dbReference>
<dbReference type="eggNOG" id="KOG3198">
    <property type="taxonomic scope" value="Eukaryota"/>
</dbReference>
<protein>
    <recommendedName>
        <fullName evidence="7">Signal recognition particle 19 kDa protein</fullName>
    </recommendedName>
</protein>
<dbReference type="HOGENOM" id="CLU_064201_2_1_1"/>
<feature type="non-terminal residue" evidence="5">
    <location>
        <position position="105"/>
    </location>
</feature>
<evidence type="ECO:0008006" key="7">
    <source>
        <dbReference type="Google" id="ProtNLM"/>
    </source>
</evidence>
<evidence type="ECO:0000256" key="2">
    <source>
        <dbReference type="ARBA" id="ARBA00022490"/>
    </source>
</evidence>
<evidence type="ECO:0000256" key="1">
    <source>
        <dbReference type="ARBA" id="ARBA00004496"/>
    </source>
</evidence>
<feature type="non-terminal residue" evidence="5">
    <location>
        <position position="1"/>
    </location>
</feature>